<evidence type="ECO:0000313" key="2">
    <source>
        <dbReference type="EMBL" id="KRL57861.1"/>
    </source>
</evidence>
<comment type="caution">
    <text evidence="2">The sequence shown here is derived from an EMBL/GenBank/DDBJ whole genome shotgun (WGS) entry which is preliminary data.</text>
</comment>
<dbReference type="STRING" id="1423778.FC70_GL000334"/>
<dbReference type="KEGG" id="lol:LACOL_1359"/>
<dbReference type="PANTHER" id="PTHR43415">
    <property type="entry name" value="SPERMIDINE N(1)-ACETYLTRANSFERASE"/>
    <property type="match status" value="1"/>
</dbReference>
<protein>
    <recommendedName>
        <fullName evidence="1">N-acetyltransferase domain-containing protein</fullName>
    </recommendedName>
</protein>
<dbReference type="Pfam" id="PF00583">
    <property type="entry name" value="Acetyltransf_1"/>
    <property type="match status" value="1"/>
</dbReference>
<dbReference type="AlphaFoldDB" id="A0A0R1RV02"/>
<dbReference type="SUPFAM" id="SSF55729">
    <property type="entry name" value="Acyl-CoA N-acyltransferases (Nat)"/>
    <property type="match status" value="1"/>
</dbReference>
<dbReference type="PATRIC" id="fig|1423778.4.peg.353"/>
<gene>
    <name evidence="2" type="ORF">FC70_GL000334</name>
</gene>
<accession>A0A0R1RV02</accession>
<name>A0A0R1RV02_9LACO</name>
<dbReference type="Gene3D" id="3.40.630.30">
    <property type="match status" value="1"/>
</dbReference>
<dbReference type="InterPro" id="IPR000182">
    <property type="entry name" value="GNAT_dom"/>
</dbReference>
<evidence type="ECO:0000259" key="1">
    <source>
        <dbReference type="PROSITE" id="PS51186"/>
    </source>
</evidence>
<dbReference type="OrthoDB" id="948250at2"/>
<dbReference type="EMBL" id="AZFE01000003">
    <property type="protein sequence ID" value="KRL57861.1"/>
    <property type="molecule type" value="Genomic_DNA"/>
</dbReference>
<reference evidence="2 3" key="1">
    <citation type="journal article" date="2015" name="Genome Announc.">
        <title>Expanding the biotechnology potential of lactobacilli through comparative genomics of 213 strains and associated genera.</title>
        <authorList>
            <person name="Sun Z."/>
            <person name="Harris H.M."/>
            <person name="McCann A."/>
            <person name="Guo C."/>
            <person name="Argimon S."/>
            <person name="Zhang W."/>
            <person name="Yang X."/>
            <person name="Jeffery I.B."/>
            <person name="Cooney J.C."/>
            <person name="Kagawa T.F."/>
            <person name="Liu W."/>
            <person name="Song Y."/>
            <person name="Salvetti E."/>
            <person name="Wrobel A."/>
            <person name="Rasinkangas P."/>
            <person name="Parkhill J."/>
            <person name="Rea M.C."/>
            <person name="O'Sullivan O."/>
            <person name="Ritari J."/>
            <person name="Douillard F.P."/>
            <person name="Paul Ross R."/>
            <person name="Yang R."/>
            <person name="Briner A.E."/>
            <person name="Felis G.E."/>
            <person name="de Vos W.M."/>
            <person name="Barrangou R."/>
            <person name="Klaenhammer T.R."/>
            <person name="Caufield P.W."/>
            <person name="Cui Y."/>
            <person name="Zhang H."/>
            <person name="O'Toole P.W."/>
        </authorList>
    </citation>
    <scope>NUCLEOTIDE SEQUENCE [LARGE SCALE GENOMIC DNA]</scope>
    <source>
        <strain evidence="2 3">DSM 15707</strain>
    </source>
</reference>
<evidence type="ECO:0000313" key="3">
    <source>
        <dbReference type="Proteomes" id="UP000051697"/>
    </source>
</evidence>
<proteinExistence type="predicted"/>
<dbReference type="GO" id="GO:0016747">
    <property type="term" value="F:acyltransferase activity, transferring groups other than amino-acyl groups"/>
    <property type="evidence" value="ECO:0007669"/>
    <property type="project" value="InterPro"/>
</dbReference>
<sequence length="169" mass="18840">MEIEMKSAESTDAAKILKLLEELQDESEFFTVKNLAQLTVEQEADNLDKISDTNDNLVLIAMAAGEMIGIVTVAKIDKKAVGEIGIAIRKEYYHKGLGTALLDEIIYWGDHFSPLNKFTLSVIAENEPAIGLYRKMGFKPNKVAMVPDREGIERKSFIMTLELDESTAK</sequence>
<dbReference type="InterPro" id="IPR016181">
    <property type="entry name" value="Acyl_CoA_acyltransferase"/>
</dbReference>
<dbReference type="RefSeq" id="WP_057889286.1">
    <property type="nucleotide sequence ID" value="NZ_AZFE01000003.1"/>
</dbReference>
<dbReference type="PROSITE" id="PS51186">
    <property type="entry name" value="GNAT"/>
    <property type="match status" value="1"/>
</dbReference>
<keyword evidence="3" id="KW-1185">Reference proteome</keyword>
<organism evidence="2 3">
    <name type="scientific">Paucilactobacillus oligofermentans DSM 15707 = LMG 22743</name>
    <dbReference type="NCBI Taxonomy" id="1423778"/>
    <lineage>
        <taxon>Bacteria</taxon>
        <taxon>Bacillati</taxon>
        <taxon>Bacillota</taxon>
        <taxon>Bacilli</taxon>
        <taxon>Lactobacillales</taxon>
        <taxon>Lactobacillaceae</taxon>
        <taxon>Paucilactobacillus</taxon>
    </lineage>
</organism>
<dbReference type="PANTHER" id="PTHR43415:SF3">
    <property type="entry name" value="GNAT-FAMILY ACETYLTRANSFERASE"/>
    <property type="match status" value="1"/>
</dbReference>
<dbReference type="CDD" id="cd04301">
    <property type="entry name" value="NAT_SF"/>
    <property type="match status" value="1"/>
</dbReference>
<feature type="domain" description="N-acetyltransferase" evidence="1">
    <location>
        <begin position="3"/>
        <end position="164"/>
    </location>
</feature>
<dbReference type="Proteomes" id="UP000051697">
    <property type="component" value="Unassembled WGS sequence"/>
</dbReference>